<protein>
    <recommendedName>
        <fullName evidence="3">F-box domain-containing protein</fullName>
    </recommendedName>
</protein>
<evidence type="ECO:0008006" key="3">
    <source>
        <dbReference type="Google" id="ProtNLM"/>
    </source>
</evidence>
<sequence length="344" mass="38124">MALLDLPNQFIVLILKQAESLRDVHSFGCACRASRDLLRGEESRELWRRFFGALSLRQALSIARLKRILAGGCARPKPATYYYRFQAASRVGMGSGAGTCVLDCESIRRAFDRVPQFSQTLALGSLPSAFCQYFTLARGSHKDNLVFIVYSECTRFCLYEVEFRGGKIVAAKANAKALEDRGGNATENLVEAMAKVYESNRARVETLSMVSVLDLSRNSMRDLCRACGMETVDTCEEAEGLERSGAFVLLVASTSRGQPCASASGRAGRRTARVQNIYQRCEQMKRIQEFLGNRPKTPGQKPSRLERVVVCCEGAKEAKEYRRVVQSMLDHAMVVNPEIVTTAG</sequence>
<accession>A0AAX4P490</accession>
<evidence type="ECO:0000313" key="1">
    <source>
        <dbReference type="EMBL" id="WZN60744.1"/>
    </source>
</evidence>
<name>A0AAX4P490_9CHLO</name>
<proteinExistence type="predicted"/>
<evidence type="ECO:0000313" key="2">
    <source>
        <dbReference type="Proteomes" id="UP001472866"/>
    </source>
</evidence>
<dbReference type="Proteomes" id="UP001472866">
    <property type="component" value="Chromosome 03"/>
</dbReference>
<dbReference type="AlphaFoldDB" id="A0AAX4P490"/>
<keyword evidence="2" id="KW-1185">Reference proteome</keyword>
<dbReference type="EMBL" id="CP151503">
    <property type="protein sequence ID" value="WZN60744.1"/>
    <property type="molecule type" value="Genomic_DNA"/>
</dbReference>
<gene>
    <name evidence="1" type="ORF">HKI87_03g22780</name>
</gene>
<organism evidence="1 2">
    <name type="scientific">Chloropicon roscoffensis</name>
    <dbReference type="NCBI Taxonomy" id="1461544"/>
    <lineage>
        <taxon>Eukaryota</taxon>
        <taxon>Viridiplantae</taxon>
        <taxon>Chlorophyta</taxon>
        <taxon>Chloropicophyceae</taxon>
        <taxon>Chloropicales</taxon>
        <taxon>Chloropicaceae</taxon>
        <taxon>Chloropicon</taxon>
    </lineage>
</organism>
<reference evidence="1 2" key="1">
    <citation type="submission" date="2024-03" db="EMBL/GenBank/DDBJ databases">
        <title>Complete genome sequence of the green alga Chloropicon roscoffensis RCC1871.</title>
        <authorList>
            <person name="Lemieux C."/>
            <person name="Pombert J.-F."/>
            <person name="Otis C."/>
            <person name="Turmel M."/>
        </authorList>
    </citation>
    <scope>NUCLEOTIDE SEQUENCE [LARGE SCALE GENOMIC DNA]</scope>
    <source>
        <strain evidence="1 2">RCC1871</strain>
    </source>
</reference>